<feature type="non-terminal residue" evidence="1">
    <location>
        <position position="1"/>
    </location>
</feature>
<comment type="caution">
    <text evidence="1">The sequence shown here is derived from an EMBL/GenBank/DDBJ whole genome shotgun (WGS) entry which is preliminary data.</text>
</comment>
<evidence type="ECO:0000313" key="1">
    <source>
        <dbReference type="EMBL" id="KAG7178153.1"/>
    </source>
</evidence>
<name>A0A8J5NGH3_HOMAM</name>
<sequence length="247" mass="28191">MLLTNEVLECNFTDPTIDQNLMRLLKASGGMTHARGITDSILTKWVHVMPRVIPNCNALDNFCGTHSRLSEQHVDLCTSTEDRDIKRYDLPSLAAYAFSILIWRIPPHFCPVRVRSSAFEKWAICRLMNRPLEKSAEDVTTIESFVVFPYSSTCPFRDVNQARQHIFARFSRSFEYIPPAKAALIEHVERVTYQAGYSHATKQKLPSSGSWEWIDTDSGWEPCWTPLPRAAKAIDELIHRECGISCT</sequence>
<dbReference type="AlphaFoldDB" id="A0A8J5NGH3"/>
<keyword evidence="2" id="KW-1185">Reference proteome</keyword>
<evidence type="ECO:0000313" key="2">
    <source>
        <dbReference type="Proteomes" id="UP000747542"/>
    </source>
</evidence>
<gene>
    <name evidence="1" type="primary">Nup210-L3</name>
    <name evidence="1" type="ORF">Hamer_G003934</name>
</gene>
<protein>
    <submittedName>
        <fullName evidence="1">Putative Nuclear pore membrane glycoprotein 210-like 3</fullName>
    </submittedName>
</protein>
<dbReference type="EMBL" id="JAHLQT010000697">
    <property type="protein sequence ID" value="KAG7178153.1"/>
    <property type="molecule type" value="Genomic_DNA"/>
</dbReference>
<proteinExistence type="predicted"/>
<dbReference type="Proteomes" id="UP000747542">
    <property type="component" value="Unassembled WGS sequence"/>
</dbReference>
<reference evidence="1" key="1">
    <citation type="journal article" date="2021" name="Sci. Adv.">
        <title>The American lobster genome reveals insights on longevity, neural, and immune adaptations.</title>
        <authorList>
            <person name="Polinski J.M."/>
            <person name="Zimin A.V."/>
            <person name="Clark K.F."/>
            <person name="Kohn A.B."/>
            <person name="Sadowski N."/>
            <person name="Timp W."/>
            <person name="Ptitsyn A."/>
            <person name="Khanna P."/>
            <person name="Romanova D.Y."/>
            <person name="Williams P."/>
            <person name="Greenwood S.J."/>
            <person name="Moroz L.L."/>
            <person name="Walt D.R."/>
            <person name="Bodnar A.G."/>
        </authorList>
    </citation>
    <scope>NUCLEOTIDE SEQUENCE</scope>
    <source>
        <strain evidence="1">GMGI-L3</strain>
    </source>
</reference>
<accession>A0A8J5NGH3</accession>
<organism evidence="1 2">
    <name type="scientific">Homarus americanus</name>
    <name type="common">American lobster</name>
    <dbReference type="NCBI Taxonomy" id="6706"/>
    <lineage>
        <taxon>Eukaryota</taxon>
        <taxon>Metazoa</taxon>
        <taxon>Ecdysozoa</taxon>
        <taxon>Arthropoda</taxon>
        <taxon>Crustacea</taxon>
        <taxon>Multicrustacea</taxon>
        <taxon>Malacostraca</taxon>
        <taxon>Eumalacostraca</taxon>
        <taxon>Eucarida</taxon>
        <taxon>Decapoda</taxon>
        <taxon>Pleocyemata</taxon>
        <taxon>Astacidea</taxon>
        <taxon>Nephropoidea</taxon>
        <taxon>Nephropidae</taxon>
        <taxon>Homarus</taxon>
    </lineage>
</organism>